<evidence type="ECO:0000313" key="5">
    <source>
        <dbReference type="Proteomes" id="UP000198728"/>
    </source>
</evidence>
<protein>
    <submittedName>
        <fullName evidence="4">tRNA-Thr(GGU) m(6)t(6)A37 methyltransferase TsaA</fullName>
    </submittedName>
</protein>
<gene>
    <name evidence="4" type="ORF">SAMN04488094_10145</name>
</gene>
<dbReference type="OrthoDB" id="9804309at2"/>
<evidence type="ECO:0000256" key="1">
    <source>
        <dbReference type="ARBA" id="ARBA00022691"/>
    </source>
</evidence>
<dbReference type="AlphaFoldDB" id="A0A1I1D967"/>
<dbReference type="PANTHER" id="PTHR12818:SF0">
    <property type="entry name" value="TRNA (ADENINE(37)-N6)-METHYLTRANSFERASE"/>
    <property type="match status" value="1"/>
</dbReference>
<evidence type="ECO:0000256" key="2">
    <source>
        <dbReference type="ARBA" id="ARBA00033753"/>
    </source>
</evidence>
<dbReference type="RefSeq" id="WP_093358318.1">
    <property type="nucleotide sequence ID" value="NZ_FOLG01000001.1"/>
</dbReference>
<keyword evidence="4" id="KW-0808">Transferase</keyword>
<feature type="domain" description="TsaA-like" evidence="3">
    <location>
        <begin position="28"/>
        <end position="162"/>
    </location>
</feature>
<dbReference type="PANTHER" id="PTHR12818">
    <property type="entry name" value="TRNA (ADENINE(37)-N6)-METHYLTRANSFERASE"/>
    <property type="match status" value="1"/>
</dbReference>
<reference evidence="4 5" key="1">
    <citation type="submission" date="2016-10" db="EMBL/GenBank/DDBJ databases">
        <authorList>
            <person name="de Groot N.N."/>
        </authorList>
    </citation>
    <scope>NUCLEOTIDE SEQUENCE [LARGE SCALE GENOMIC DNA]</scope>
    <source>
        <strain evidence="4 5">DSM 19548</strain>
    </source>
</reference>
<evidence type="ECO:0000259" key="3">
    <source>
        <dbReference type="PROSITE" id="PS51668"/>
    </source>
</evidence>
<accession>A0A1I1D967</accession>
<sequence>MATHSSVSLRPGEECLEEPLWLEENARLCFIGRVRTPWGPEDCPGNIAAARATGQGARIELADGMERGLVGLSVGQPMVAVYWMDHARRDLIVQAPRHCDGPRGTFALRSPHRPNPIALSVVTIRAIDAAAGVLEIDALDCFDGTPLLDLKPWLPTVDAPHREQTE</sequence>
<dbReference type="Proteomes" id="UP000198728">
    <property type="component" value="Unassembled WGS sequence"/>
</dbReference>
<evidence type="ECO:0000313" key="4">
    <source>
        <dbReference type="EMBL" id="SFB70876.1"/>
    </source>
</evidence>
<organism evidence="4 5">
    <name type="scientific">Tropicimonas isoalkanivorans</name>
    <dbReference type="NCBI Taxonomy" id="441112"/>
    <lineage>
        <taxon>Bacteria</taxon>
        <taxon>Pseudomonadati</taxon>
        <taxon>Pseudomonadota</taxon>
        <taxon>Alphaproteobacteria</taxon>
        <taxon>Rhodobacterales</taxon>
        <taxon>Roseobacteraceae</taxon>
        <taxon>Tropicimonas</taxon>
    </lineage>
</organism>
<dbReference type="PROSITE" id="PS51668">
    <property type="entry name" value="TSAA_2"/>
    <property type="match status" value="1"/>
</dbReference>
<name>A0A1I1D967_9RHOB</name>
<dbReference type="GO" id="GO:0032259">
    <property type="term" value="P:methylation"/>
    <property type="evidence" value="ECO:0007669"/>
    <property type="project" value="UniProtKB-KW"/>
</dbReference>
<keyword evidence="1" id="KW-0949">S-adenosyl-L-methionine</keyword>
<comment type="similarity">
    <text evidence="2">Belongs to the tRNA methyltransferase O family.</text>
</comment>
<proteinExistence type="inferred from homology"/>
<dbReference type="STRING" id="441112.SAMN04488094_10145"/>
<dbReference type="InterPro" id="IPR023370">
    <property type="entry name" value="TrmO-like_N"/>
</dbReference>
<dbReference type="GO" id="GO:0008168">
    <property type="term" value="F:methyltransferase activity"/>
    <property type="evidence" value="ECO:0007669"/>
    <property type="project" value="UniProtKB-KW"/>
</dbReference>
<dbReference type="Gene3D" id="2.40.30.70">
    <property type="entry name" value="YaeB-like"/>
    <property type="match status" value="1"/>
</dbReference>
<dbReference type="InterPro" id="IPR040372">
    <property type="entry name" value="YaeB-like"/>
</dbReference>
<dbReference type="InterPro" id="IPR036414">
    <property type="entry name" value="YaeB_N_sf"/>
</dbReference>
<dbReference type="EMBL" id="FOLG01000001">
    <property type="protein sequence ID" value="SFB70876.1"/>
    <property type="molecule type" value="Genomic_DNA"/>
</dbReference>
<keyword evidence="4" id="KW-0489">Methyltransferase</keyword>
<dbReference type="SUPFAM" id="SSF118196">
    <property type="entry name" value="YaeB-like"/>
    <property type="match status" value="1"/>
</dbReference>
<dbReference type="Pfam" id="PF01980">
    <property type="entry name" value="TrmO_N"/>
    <property type="match status" value="1"/>
</dbReference>
<dbReference type="InterPro" id="IPR036413">
    <property type="entry name" value="YaeB-like_sf"/>
</dbReference>
<keyword evidence="5" id="KW-1185">Reference proteome</keyword>